<evidence type="ECO:0000256" key="1">
    <source>
        <dbReference type="ARBA" id="ARBA00022737"/>
    </source>
</evidence>
<name>A0AAD7L0X0_QUISA</name>
<dbReference type="Proteomes" id="UP001163823">
    <property type="component" value="Chromosome 12"/>
</dbReference>
<dbReference type="PANTHER" id="PTHR36766:SF40">
    <property type="entry name" value="DISEASE RESISTANCE PROTEIN RGA3"/>
    <property type="match status" value="1"/>
</dbReference>
<dbReference type="EMBL" id="JARAOO010000012">
    <property type="protein sequence ID" value="KAJ7949382.1"/>
    <property type="molecule type" value="Genomic_DNA"/>
</dbReference>
<dbReference type="PANTHER" id="PTHR36766">
    <property type="entry name" value="PLANT BROAD-SPECTRUM MILDEW RESISTANCE PROTEIN RPW8"/>
    <property type="match status" value="1"/>
</dbReference>
<dbReference type="Gene3D" id="3.40.50.300">
    <property type="entry name" value="P-loop containing nucleotide triphosphate hydrolases"/>
    <property type="match status" value="1"/>
</dbReference>
<evidence type="ECO:0000256" key="3">
    <source>
        <dbReference type="ARBA" id="ARBA00022821"/>
    </source>
</evidence>
<keyword evidence="9" id="KW-1185">Reference proteome</keyword>
<reference evidence="8" key="1">
    <citation type="journal article" date="2023" name="Science">
        <title>Elucidation of the pathway for biosynthesis of saponin adjuvants from the soapbark tree.</title>
        <authorList>
            <person name="Reed J."/>
            <person name="Orme A."/>
            <person name="El-Demerdash A."/>
            <person name="Owen C."/>
            <person name="Martin L.B.B."/>
            <person name="Misra R.C."/>
            <person name="Kikuchi S."/>
            <person name="Rejzek M."/>
            <person name="Martin A.C."/>
            <person name="Harkess A."/>
            <person name="Leebens-Mack J."/>
            <person name="Louveau T."/>
            <person name="Stephenson M.J."/>
            <person name="Osbourn A."/>
        </authorList>
    </citation>
    <scope>NUCLEOTIDE SEQUENCE</scope>
    <source>
        <strain evidence="8">S10</strain>
    </source>
</reference>
<evidence type="ECO:0000313" key="9">
    <source>
        <dbReference type="Proteomes" id="UP001163823"/>
    </source>
</evidence>
<organism evidence="8 9">
    <name type="scientific">Quillaja saponaria</name>
    <name type="common">Soap bark tree</name>
    <dbReference type="NCBI Taxonomy" id="32244"/>
    <lineage>
        <taxon>Eukaryota</taxon>
        <taxon>Viridiplantae</taxon>
        <taxon>Streptophyta</taxon>
        <taxon>Embryophyta</taxon>
        <taxon>Tracheophyta</taxon>
        <taxon>Spermatophyta</taxon>
        <taxon>Magnoliopsida</taxon>
        <taxon>eudicotyledons</taxon>
        <taxon>Gunneridae</taxon>
        <taxon>Pentapetalae</taxon>
        <taxon>rosids</taxon>
        <taxon>fabids</taxon>
        <taxon>Fabales</taxon>
        <taxon>Quillajaceae</taxon>
        <taxon>Quillaja</taxon>
    </lineage>
</organism>
<feature type="domain" description="Disease resistance N-terminal" evidence="7">
    <location>
        <begin position="7"/>
        <end position="66"/>
    </location>
</feature>
<keyword evidence="3" id="KW-0611">Plant defense</keyword>
<dbReference type="PRINTS" id="PR00364">
    <property type="entry name" value="DISEASERSIST"/>
</dbReference>
<dbReference type="Pfam" id="PF00931">
    <property type="entry name" value="NB-ARC"/>
    <property type="match status" value="1"/>
</dbReference>
<keyword evidence="5" id="KW-0175">Coiled coil</keyword>
<keyword evidence="2" id="KW-0547">Nucleotide-binding</keyword>
<dbReference type="InterPro" id="IPR027417">
    <property type="entry name" value="P-loop_NTPase"/>
</dbReference>
<dbReference type="Pfam" id="PF18052">
    <property type="entry name" value="Rx_N"/>
    <property type="match status" value="1"/>
</dbReference>
<evidence type="ECO:0000256" key="5">
    <source>
        <dbReference type="SAM" id="Coils"/>
    </source>
</evidence>
<dbReference type="InterPro" id="IPR002182">
    <property type="entry name" value="NB-ARC"/>
</dbReference>
<dbReference type="InterPro" id="IPR042197">
    <property type="entry name" value="Apaf_helical"/>
</dbReference>
<sequence length="354" mass="39946">MRKKLNEKLLKKLEITLLSVNVVLNDAEGKQIRNASVKKWLDELEDAAYDAEDLLDEIYNEVKSSTTNEVRNLNSDSLSLYEKELEQNIEDILERLEFIAKQKDILCLKEDAGIKVLSPRTPTSSLVKGCDVYGRHDDKEVIVDLLLSDDASGNKIDVIPIVGMGGIGKTTLAQFVYNDGRVKEKFDLRAWLCVSEEFDIFKITRTVLEVVSSTVCDIKDLDSLQLDLKEKLSGKRFLFVLDDVWNENYVDWCLLRSPFQYGAQGSKIIVTTRSGQVASIMQTVPSHYLGHLSNEDSWKLFAKHAFDYRDQTAHPVLEEIGRGIVKKCKGLPLAAKTLGGLLRLKLMRGNGAKY</sequence>
<dbReference type="GO" id="GO:0006952">
    <property type="term" value="P:defense response"/>
    <property type="evidence" value="ECO:0007669"/>
    <property type="project" value="UniProtKB-KW"/>
</dbReference>
<feature type="coiled-coil region" evidence="5">
    <location>
        <begin position="37"/>
        <end position="102"/>
    </location>
</feature>
<accession>A0AAD7L0X0</accession>
<gene>
    <name evidence="8" type="ORF">O6P43_029723</name>
</gene>
<dbReference type="GO" id="GO:0043531">
    <property type="term" value="F:ADP binding"/>
    <property type="evidence" value="ECO:0007669"/>
    <property type="project" value="InterPro"/>
</dbReference>
<dbReference type="InterPro" id="IPR041118">
    <property type="entry name" value="Rx_N"/>
</dbReference>
<evidence type="ECO:0000313" key="8">
    <source>
        <dbReference type="EMBL" id="KAJ7949382.1"/>
    </source>
</evidence>
<keyword evidence="1" id="KW-0677">Repeat</keyword>
<dbReference type="KEGG" id="qsa:O6P43_029723"/>
<dbReference type="Gene3D" id="1.20.5.4130">
    <property type="match status" value="1"/>
</dbReference>
<proteinExistence type="predicted"/>
<dbReference type="AlphaFoldDB" id="A0AAD7L0X0"/>
<protein>
    <submittedName>
        <fullName evidence="8">NB-LRR disease resistance protein</fullName>
    </submittedName>
</protein>
<dbReference type="FunFam" id="3.40.50.300:FF:001091">
    <property type="entry name" value="Probable disease resistance protein At1g61300"/>
    <property type="match status" value="1"/>
</dbReference>
<keyword evidence="4" id="KW-0067">ATP-binding</keyword>
<dbReference type="Gene3D" id="1.10.8.430">
    <property type="entry name" value="Helical domain of apoptotic protease-activating factors"/>
    <property type="match status" value="1"/>
</dbReference>
<feature type="domain" description="NB-ARC" evidence="6">
    <location>
        <begin position="140"/>
        <end position="309"/>
    </location>
</feature>
<evidence type="ECO:0000256" key="2">
    <source>
        <dbReference type="ARBA" id="ARBA00022741"/>
    </source>
</evidence>
<comment type="caution">
    <text evidence="8">The sequence shown here is derived from an EMBL/GenBank/DDBJ whole genome shotgun (WGS) entry which is preliminary data.</text>
</comment>
<dbReference type="SUPFAM" id="SSF52540">
    <property type="entry name" value="P-loop containing nucleoside triphosphate hydrolases"/>
    <property type="match status" value="1"/>
</dbReference>
<evidence type="ECO:0000256" key="4">
    <source>
        <dbReference type="ARBA" id="ARBA00022840"/>
    </source>
</evidence>
<evidence type="ECO:0000259" key="6">
    <source>
        <dbReference type="Pfam" id="PF00931"/>
    </source>
</evidence>
<evidence type="ECO:0000259" key="7">
    <source>
        <dbReference type="Pfam" id="PF18052"/>
    </source>
</evidence>
<dbReference type="GO" id="GO:0005524">
    <property type="term" value="F:ATP binding"/>
    <property type="evidence" value="ECO:0007669"/>
    <property type="project" value="UniProtKB-KW"/>
</dbReference>